<dbReference type="GO" id="GO:0016987">
    <property type="term" value="F:sigma factor activity"/>
    <property type="evidence" value="ECO:0007669"/>
    <property type="project" value="UniProtKB-KW"/>
</dbReference>
<dbReference type="RefSeq" id="WP_162667483.1">
    <property type="nucleotide sequence ID" value="NZ_LR593886.1"/>
</dbReference>
<feature type="domain" description="RNA polymerase sigma-70 region 2" evidence="5">
    <location>
        <begin position="43"/>
        <end position="107"/>
    </location>
</feature>
<keyword evidence="2" id="KW-0805">Transcription regulation</keyword>
<dbReference type="InterPro" id="IPR014284">
    <property type="entry name" value="RNA_pol_sigma-70_dom"/>
</dbReference>
<dbReference type="InterPro" id="IPR039425">
    <property type="entry name" value="RNA_pol_sigma-70-like"/>
</dbReference>
<keyword evidence="4" id="KW-0804">Transcription</keyword>
<name>A0A6P2CUI5_9BACT</name>
<evidence type="ECO:0000259" key="5">
    <source>
        <dbReference type="Pfam" id="PF04542"/>
    </source>
</evidence>
<dbReference type="Pfam" id="PF08281">
    <property type="entry name" value="Sigma70_r4_2"/>
    <property type="match status" value="1"/>
</dbReference>
<dbReference type="EMBL" id="LR593886">
    <property type="protein sequence ID" value="VTR92651.1"/>
    <property type="molecule type" value="Genomic_DNA"/>
</dbReference>
<organism evidence="7 8">
    <name type="scientific">Gemmata massiliana</name>
    <dbReference type="NCBI Taxonomy" id="1210884"/>
    <lineage>
        <taxon>Bacteria</taxon>
        <taxon>Pseudomonadati</taxon>
        <taxon>Planctomycetota</taxon>
        <taxon>Planctomycetia</taxon>
        <taxon>Gemmatales</taxon>
        <taxon>Gemmataceae</taxon>
        <taxon>Gemmata</taxon>
    </lineage>
</organism>
<dbReference type="NCBIfam" id="TIGR02937">
    <property type="entry name" value="sigma70-ECF"/>
    <property type="match status" value="1"/>
</dbReference>
<dbReference type="PANTHER" id="PTHR43133">
    <property type="entry name" value="RNA POLYMERASE ECF-TYPE SIGMA FACTO"/>
    <property type="match status" value="1"/>
</dbReference>
<evidence type="ECO:0000313" key="8">
    <source>
        <dbReference type="Proteomes" id="UP000464178"/>
    </source>
</evidence>
<accession>A0A6P2CUI5</accession>
<keyword evidence="8" id="KW-1185">Reference proteome</keyword>
<dbReference type="PANTHER" id="PTHR43133:SF51">
    <property type="entry name" value="RNA POLYMERASE SIGMA FACTOR"/>
    <property type="match status" value="1"/>
</dbReference>
<dbReference type="InterPro" id="IPR013324">
    <property type="entry name" value="RNA_pol_sigma_r3/r4-like"/>
</dbReference>
<dbReference type="KEGG" id="gms:SOIL9_50630"/>
<evidence type="ECO:0008006" key="9">
    <source>
        <dbReference type="Google" id="ProtNLM"/>
    </source>
</evidence>
<protein>
    <recommendedName>
        <fullName evidence="9">ECF RNA polymerase sigma factor SigE</fullName>
    </recommendedName>
</protein>
<dbReference type="Gene3D" id="1.10.10.10">
    <property type="entry name" value="Winged helix-like DNA-binding domain superfamily/Winged helix DNA-binding domain"/>
    <property type="match status" value="1"/>
</dbReference>
<dbReference type="CDD" id="cd06171">
    <property type="entry name" value="Sigma70_r4"/>
    <property type="match status" value="1"/>
</dbReference>
<evidence type="ECO:0000256" key="1">
    <source>
        <dbReference type="ARBA" id="ARBA00010641"/>
    </source>
</evidence>
<comment type="similarity">
    <text evidence="1">Belongs to the sigma-70 factor family. ECF subfamily.</text>
</comment>
<dbReference type="InterPro" id="IPR013249">
    <property type="entry name" value="RNA_pol_sigma70_r4_t2"/>
</dbReference>
<evidence type="ECO:0000256" key="2">
    <source>
        <dbReference type="ARBA" id="ARBA00023015"/>
    </source>
</evidence>
<dbReference type="SUPFAM" id="SSF88946">
    <property type="entry name" value="Sigma2 domain of RNA polymerase sigma factors"/>
    <property type="match status" value="1"/>
</dbReference>
<dbReference type="Gene3D" id="1.10.1740.10">
    <property type="match status" value="1"/>
</dbReference>
<evidence type="ECO:0000256" key="4">
    <source>
        <dbReference type="ARBA" id="ARBA00023163"/>
    </source>
</evidence>
<dbReference type="SUPFAM" id="SSF88659">
    <property type="entry name" value="Sigma3 and sigma4 domains of RNA polymerase sigma factors"/>
    <property type="match status" value="1"/>
</dbReference>
<dbReference type="InterPro" id="IPR007627">
    <property type="entry name" value="RNA_pol_sigma70_r2"/>
</dbReference>
<dbReference type="InterPro" id="IPR036388">
    <property type="entry name" value="WH-like_DNA-bd_sf"/>
</dbReference>
<dbReference type="AlphaFoldDB" id="A0A6P2CUI5"/>
<dbReference type="GO" id="GO:0006352">
    <property type="term" value="P:DNA-templated transcription initiation"/>
    <property type="evidence" value="ECO:0007669"/>
    <property type="project" value="InterPro"/>
</dbReference>
<reference evidence="7 8" key="1">
    <citation type="submission" date="2019-05" db="EMBL/GenBank/DDBJ databases">
        <authorList>
            <consortium name="Science for Life Laboratories"/>
        </authorList>
    </citation>
    <scope>NUCLEOTIDE SEQUENCE [LARGE SCALE GENOMIC DNA]</scope>
    <source>
        <strain evidence="7">Soil9</strain>
    </source>
</reference>
<evidence type="ECO:0000259" key="6">
    <source>
        <dbReference type="Pfam" id="PF08281"/>
    </source>
</evidence>
<feature type="domain" description="RNA polymerase sigma factor 70 region 4 type 2" evidence="6">
    <location>
        <begin position="134"/>
        <end position="185"/>
    </location>
</feature>
<proteinExistence type="inferred from homology"/>
<sequence>MSRRLLLRLLASTPTAADHVADAELLRRFVTSNDSAALELVARRHADAVWATCRRTLRSEADAEDAFQATFLALVRKAKTINAPCVGGWLHRVAVNAALKLRERAARSSPLEWNQVDSIPAASAPPTDTERAIAVHEELARLPERERLPVVLCDLEGLSHADAAKSLGWPIGTVSGRLSRARAKLRERLAHRGLTPAAVLLSTLTTPPHLTANILSLTTGVVPPAVASLTEGVLVMLKTTNWTWAASVGIAGLFGVGSVIALASGDGNGLAPLPGIALAPVPVAVDNPAPAKDKPADEKWIQGQTTGTPAIPPTAFPELALPEPDPNDLEKRKAAFEKLCPRLTGGIVLKIEATDNTLRKLLKARLYQGTLEFQRFQEALEIEGPREADVPLTYDCLSDMQATVTELWAKEPKELIPWLEELLILAKKLERSTHLRVEAGAIRPMNLNHAIRYRLALEAALWKVKNGK</sequence>
<evidence type="ECO:0000313" key="7">
    <source>
        <dbReference type="EMBL" id="VTR92651.1"/>
    </source>
</evidence>
<evidence type="ECO:0000256" key="3">
    <source>
        <dbReference type="ARBA" id="ARBA00023082"/>
    </source>
</evidence>
<keyword evidence="3" id="KW-0731">Sigma factor</keyword>
<dbReference type="InterPro" id="IPR013325">
    <property type="entry name" value="RNA_pol_sigma_r2"/>
</dbReference>
<dbReference type="Proteomes" id="UP000464178">
    <property type="component" value="Chromosome"/>
</dbReference>
<dbReference type="Pfam" id="PF04542">
    <property type="entry name" value="Sigma70_r2"/>
    <property type="match status" value="1"/>
</dbReference>
<gene>
    <name evidence="7" type="ORF">SOIL9_50630</name>
</gene>
<dbReference type="GO" id="GO:0003677">
    <property type="term" value="F:DNA binding"/>
    <property type="evidence" value="ECO:0007669"/>
    <property type="project" value="InterPro"/>
</dbReference>